<dbReference type="InterPro" id="IPR015890">
    <property type="entry name" value="Chorismate_C"/>
</dbReference>
<evidence type="ECO:0000256" key="10">
    <source>
        <dbReference type="ARBA" id="ARBA00047683"/>
    </source>
</evidence>
<keyword evidence="9 11" id="KW-0456">Lyase</keyword>
<keyword evidence="6 11" id="KW-0822">Tryptophan biosynthesis</keyword>
<dbReference type="PANTHER" id="PTHR11236:SF9">
    <property type="entry name" value="ANTHRANILATE SYNTHASE COMPONENT 1"/>
    <property type="match status" value="1"/>
</dbReference>
<keyword evidence="4 11" id="KW-0028">Amino-acid biosynthesis</keyword>
<dbReference type="EC" id="4.1.3.27" evidence="11"/>
<dbReference type="GO" id="GO:0000162">
    <property type="term" value="P:L-tryptophan biosynthetic process"/>
    <property type="evidence" value="ECO:0007669"/>
    <property type="project" value="UniProtKB-UniPathway"/>
</dbReference>
<gene>
    <name evidence="11" type="primary">trpE</name>
    <name evidence="14" type="ORF">J3E07_001462</name>
</gene>
<keyword evidence="7 11" id="KW-0460">Magnesium</keyword>
<dbReference type="NCBIfam" id="TIGR01820">
    <property type="entry name" value="TrpE-arch"/>
    <property type="match status" value="1"/>
</dbReference>
<name>A0A8J7UV46_METVO</name>
<dbReference type="RefSeq" id="WP_209591543.1">
    <property type="nucleotide sequence ID" value="NZ_JAGGMV010000005.1"/>
</dbReference>
<dbReference type="Pfam" id="PF04715">
    <property type="entry name" value="Anth_synt_I_N"/>
    <property type="match status" value="1"/>
</dbReference>
<evidence type="ECO:0000256" key="7">
    <source>
        <dbReference type="ARBA" id="ARBA00022842"/>
    </source>
</evidence>
<evidence type="ECO:0000256" key="4">
    <source>
        <dbReference type="ARBA" id="ARBA00022605"/>
    </source>
</evidence>
<evidence type="ECO:0000313" key="15">
    <source>
        <dbReference type="Proteomes" id="UP000740329"/>
    </source>
</evidence>
<dbReference type="PANTHER" id="PTHR11236">
    <property type="entry name" value="AMINOBENZOATE/ANTHRANILATE SYNTHASE"/>
    <property type="match status" value="1"/>
</dbReference>
<comment type="subunit">
    <text evidence="11">Heterotetramer consisting of two non-identical subunits: a beta subunit (TrpG) and a large alpha subunit (TrpE).</text>
</comment>
<dbReference type="Proteomes" id="UP000740329">
    <property type="component" value="Unassembled WGS sequence"/>
</dbReference>
<dbReference type="InterPro" id="IPR006805">
    <property type="entry name" value="Anth_synth_I_N"/>
</dbReference>
<comment type="function">
    <text evidence="11">Part of a heterotetrameric complex that catalyzes the two-step biosynthesis of anthranilate, an intermediate in the biosynthesis of L-tryptophan. In the first step, the glutamine-binding beta subunit (TrpG) of anthranilate synthase (AS) provides the glutamine amidotransferase activity which generates ammonia as a substrate that, along with chorismate, is used in the second step, catalyzed by the large alpha subunit of AS (TrpE) to produce anthranilate. In the absence of TrpG, TrpE can synthesize anthranilate directly from chorismate and high concentrations of ammonia.</text>
</comment>
<dbReference type="Gene3D" id="3.60.120.10">
    <property type="entry name" value="Anthranilate synthase"/>
    <property type="match status" value="1"/>
</dbReference>
<evidence type="ECO:0000256" key="9">
    <source>
        <dbReference type="ARBA" id="ARBA00023239"/>
    </source>
</evidence>
<evidence type="ECO:0000256" key="2">
    <source>
        <dbReference type="ARBA" id="ARBA00004873"/>
    </source>
</evidence>
<comment type="cofactor">
    <cofactor evidence="1 11">
        <name>Mg(2+)</name>
        <dbReference type="ChEBI" id="CHEBI:18420"/>
    </cofactor>
</comment>
<evidence type="ECO:0000313" key="14">
    <source>
        <dbReference type="EMBL" id="MBP2202021.1"/>
    </source>
</evidence>
<dbReference type="NCBIfam" id="NF010087">
    <property type="entry name" value="PRK13572.1"/>
    <property type="match status" value="1"/>
</dbReference>
<dbReference type="UniPathway" id="UPA00035">
    <property type="reaction ID" value="UER00040"/>
</dbReference>
<dbReference type="AlphaFoldDB" id="A0A8J7UV46"/>
<comment type="pathway">
    <text evidence="2 11">Amino-acid biosynthesis; L-tryptophan biosynthesis; L-tryptophan from chorismate: step 1/5.</text>
</comment>
<dbReference type="GO" id="GO:0004049">
    <property type="term" value="F:anthranilate synthase activity"/>
    <property type="evidence" value="ECO:0007669"/>
    <property type="project" value="UniProtKB-EC"/>
</dbReference>
<accession>A0A8J7UV46</accession>
<evidence type="ECO:0000256" key="1">
    <source>
        <dbReference type="ARBA" id="ARBA00001946"/>
    </source>
</evidence>
<dbReference type="EMBL" id="JAGGMV010000005">
    <property type="protein sequence ID" value="MBP2202021.1"/>
    <property type="molecule type" value="Genomic_DNA"/>
</dbReference>
<evidence type="ECO:0000256" key="8">
    <source>
        <dbReference type="ARBA" id="ARBA00023141"/>
    </source>
</evidence>
<feature type="domain" description="Anthranilate synthase component I N-terminal" evidence="13">
    <location>
        <begin position="7"/>
        <end position="147"/>
    </location>
</feature>
<dbReference type="InterPro" id="IPR005801">
    <property type="entry name" value="ADC_synthase"/>
</dbReference>
<evidence type="ECO:0000256" key="6">
    <source>
        <dbReference type="ARBA" id="ARBA00022822"/>
    </source>
</evidence>
<comment type="similarity">
    <text evidence="3 11">Belongs to the anthranilate synthase component I family.</text>
</comment>
<comment type="caution">
    <text evidence="14">The sequence shown here is derived from an EMBL/GenBank/DDBJ whole genome shotgun (WGS) entry which is preliminary data.</text>
</comment>
<dbReference type="SUPFAM" id="SSF56322">
    <property type="entry name" value="ADC synthase"/>
    <property type="match status" value="1"/>
</dbReference>
<organism evidence="14 15">
    <name type="scientific">Methanococcus voltae</name>
    <dbReference type="NCBI Taxonomy" id="2188"/>
    <lineage>
        <taxon>Archaea</taxon>
        <taxon>Methanobacteriati</taxon>
        <taxon>Methanobacteriota</taxon>
        <taxon>Methanomada group</taxon>
        <taxon>Methanococci</taxon>
        <taxon>Methanococcales</taxon>
        <taxon>Methanococcaceae</taxon>
        <taxon>Methanococcus</taxon>
    </lineage>
</organism>
<proteinExistence type="inferred from homology"/>
<dbReference type="GO" id="GO:0046872">
    <property type="term" value="F:metal ion binding"/>
    <property type="evidence" value="ECO:0007669"/>
    <property type="project" value="UniProtKB-KW"/>
</dbReference>
<comment type="catalytic activity">
    <reaction evidence="10 11">
        <text>chorismate + L-glutamine = anthranilate + pyruvate + L-glutamate + H(+)</text>
        <dbReference type="Rhea" id="RHEA:21732"/>
        <dbReference type="ChEBI" id="CHEBI:15361"/>
        <dbReference type="ChEBI" id="CHEBI:15378"/>
        <dbReference type="ChEBI" id="CHEBI:16567"/>
        <dbReference type="ChEBI" id="CHEBI:29748"/>
        <dbReference type="ChEBI" id="CHEBI:29985"/>
        <dbReference type="ChEBI" id="CHEBI:58359"/>
        <dbReference type="EC" id="4.1.3.27"/>
    </reaction>
</comment>
<evidence type="ECO:0000256" key="5">
    <source>
        <dbReference type="ARBA" id="ARBA00022723"/>
    </source>
</evidence>
<evidence type="ECO:0000259" key="13">
    <source>
        <dbReference type="Pfam" id="PF04715"/>
    </source>
</evidence>
<reference evidence="14" key="1">
    <citation type="submission" date="2021-03" db="EMBL/GenBank/DDBJ databases">
        <title>Genomic Encyclopedia of Type Strains, Phase IV (KMG-V): Genome sequencing to study the core and pangenomes of soil and plant-associated prokaryotes.</title>
        <authorList>
            <person name="Whitman W."/>
        </authorList>
    </citation>
    <scope>NUCLEOTIDE SEQUENCE</scope>
    <source>
        <strain evidence="14">C4</strain>
    </source>
</reference>
<sequence>MKIKLDYVNPLKLYEVIQNEGKYPVMLESRSKGKINARYTYISYNPEYMLRIKNKTKMDNETISKESNPFKSLKEISDNVGINKYNNYNNYNNNELKHTDDRFTGGYLGYMAYDCIHNYIGGKIEEPSVFGYYGNMYVYDHLLKKFYFYSEKNNSIDEIKEAKKIVEKAKKLEIKDKCQKNNKNNKNNTKSKNVEIVGCDANFEDYVKMVEKAKEHIFEGDLFQIVPSREYYLKSEYSAFELYKNLREINPSPYMFLLEFDKKIVGASPETMASVQNNILKVNPIAGTAPIGKNILETEKFAKELLNDEKEQAEHMMLVDLARNDVRKVCKPGSVTLDKFFDVVKYSHVQHIESEISGILDEKHNFNMFDAIEATFPAGTLTGAPKFRAMEIIDKIEKSRRKVYGGAVGYFSNSGNADLAIGIRMTEIEKNGICSVRAGAGIVADSIPEKEYYETERKMRAMMKALGVKSSNKSFE</sequence>
<keyword evidence="5 11" id="KW-0479">Metal-binding</keyword>
<dbReference type="PRINTS" id="PR00095">
    <property type="entry name" value="ANTSNTHASEI"/>
</dbReference>
<evidence type="ECO:0000256" key="11">
    <source>
        <dbReference type="RuleBase" id="RU364045"/>
    </source>
</evidence>
<keyword evidence="8 11" id="KW-0057">Aromatic amino acid biosynthesis</keyword>
<evidence type="ECO:0000256" key="3">
    <source>
        <dbReference type="ARBA" id="ARBA00009562"/>
    </source>
</evidence>
<feature type="domain" description="Chorismate-utilising enzyme C-terminal" evidence="12">
    <location>
        <begin position="203"/>
        <end position="458"/>
    </location>
</feature>
<evidence type="ECO:0000259" key="12">
    <source>
        <dbReference type="Pfam" id="PF00425"/>
    </source>
</evidence>
<dbReference type="Pfam" id="PF00425">
    <property type="entry name" value="Chorismate_bind"/>
    <property type="match status" value="1"/>
</dbReference>
<dbReference type="InterPro" id="IPR010116">
    <property type="entry name" value="Anthranilate_synth_I_arc_typ"/>
</dbReference>
<dbReference type="InterPro" id="IPR019999">
    <property type="entry name" value="Anth_synth_I-like"/>
</dbReference>
<protein>
    <recommendedName>
        <fullName evidence="11">Anthranilate synthase component 1</fullName>
        <ecNumber evidence="11">4.1.3.27</ecNumber>
    </recommendedName>
</protein>